<gene>
    <name evidence="1" type="primary">Dvir\GJ18867</name>
    <name evidence="1" type="ORF">Dvir_GJ18867</name>
</gene>
<name>B4M1E6_DROVI</name>
<organism evidence="1 2">
    <name type="scientific">Drosophila virilis</name>
    <name type="common">Fruit fly</name>
    <dbReference type="NCBI Taxonomy" id="7244"/>
    <lineage>
        <taxon>Eukaryota</taxon>
        <taxon>Metazoa</taxon>
        <taxon>Ecdysozoa</taxon>
        <taxon>Arthropoda</taxon>
        <taxon>Hexapoda</taxon>
        <taxon>Insecta</taxon>
        <taxon>Pterygota</taxon>
        <taxon>Neoptera</taxon>
        <taxon>Endopterygota</taxon>
        <taxon>Diptera</taxon>
        <taxon>Brachycera</taxon>
        <taxon>Muscomorpha</taxon>
        <taxon>Ephydroidea</taxon>
        <taxon>Drosophilidae</taxon>
        <taxon>Drosophila</taxon>
    </lineage>
</organism>
<protein>
    <submittedName>
        <fullName evidence="1">Uncharacterized protein, isoform A</fullName>
    </submittedName>
</protein>
<evidence type="ECO:0000313" key="1">
    <source>
        <dbReference type="EMBL" id="EDW65500.1"/>
    </source>
</evidence>
<dbReference type="HOGENOM" id="CLU_2225969_0_0_1"/>
<dbReference type="KEGG" id="dvi:6631372"/>
<sequence length="106" mass="12589">MSSMADFVLQFLRRTKSGFMELFGQRRLTGTEQQSEDFVPELLDMRQLELREQAQEMEMDLYTISSSDDDEVEYYIYNQDENINTTREIDLTAKKFVRPPVGYHCK</sequence>
<keyword evidence="2" id="KW-1185">Reference proteome</keyword>
<accession>B4M1E6</accession>
<dbReference type="OMA" id="EMDLYTI"/>
<evidence type="ECO:0000313" key="2">
    <source>
        <dbReference type="Proteomes" id="UP000008792"/>
    </source>
</evidence>
<dbReference type="EMBL" id="CH940651">
    <property type="protein sequence ID" value="EDW65500.1"/>
    <property type="molecule type" value="Genomic_DNA"/>
</dbReference>
<dbReference type="AlphaFoldDB" id="B4M1E6"/>
<reference evidence="1 2" key="1">
    <citation type="journal article" date="2007" name="Nature">
        <title>Evolution of genes and genomes on the Drosophila phylogeny.</title>
        <authorList>
            <consortium name="Drosophila 12 Genomes Consortium"/>
            <person name="Clark A.G."/>
            <person name="Eisen M.B."/>
            <person name="Smith D.R."/>
            <person name="Bergman C.M."/>
            <person name="Oliver B."/>
            <person name="Markow T.A."/>
            <person name="Kaufman T.C."/>
            <person name="Kellis M."/>
            <person name="Gelbart W."/>
            <person name="Iyer V.N."/>
            <person name="Pollard D.A."/>
            <person name="Sackton T.B."/>
            <person name="Larracuente A.M."/>
            <person name="Singh N.D."/>
            <person name="Abad J.P."/>
            <person name="Abt D.N."/>
            <person name="Adryan B."/>
            <person name="Aguade M."/>
            <person name="Akashi H."/>
            <person name="Anderson W.W."/>
            <person name="Aquadro C.F."/>
            <person name="Ardell D.H."/>
            <person name="Arguello R."/>
            <person name="Artieri C.G."/>
            <person name="Barbash D.A."/>
            <person name="Barker D."/>
            <person name="Barsanti P."/>
            <person name="Batterham P."/>
            <person name="Batzoglou S."/>
            <person name="Begun D."/>
            <person name="Bhutkar A."/>
            <person name="Blanco E."/>
            <person name="Bosak S.A."/>
            <person name="Bradley R.K."/>
            <person name="Brand A.D."/>
            <person name="Brent M.R."/>
            <person name="Brooks A.N."/>
            <person name="Brown R.H."/>
            <person name="Butlin R.K."/>
            <person name="Caggese C."/>
            <person name="Calvi B.R."/>
            <person name="Bernardo de Carvalho A."/>
            <person name="Caspi A."/>
            <person name="Castrezana S."/>
            <person name="Celniker S.E."/>
            <person name="Chang J.L."/>
            <person name="Chapple C."/>
            <person name="Chatterji S."/>
            <person name="Chinwalla A."/>
            <person name="Civetta A."/>
            <person name="Clifton S.W."/>
            <person name="Comeron J.M."/>
            <person name="Costello J.C."/>
            <person name="Coyne J.A."/>
            <person name="Daub J."/>
            <person name="David R.G."/>
            <person name="Delcher A.L."/>
            <person name="Delehaunty K."/>
            <person name="Do C.B."/>
            <person name="Ebling H."/>
            <person name="Edwards K."/>
            <person name="Eickbush T."/>
            <person name="Evans J.D."/>
            <person name="Filipski A."/>
            <person name="Findeiss S."/>
            <person name="Freyhult E."/>
            <person name="Fulton L."/>
            <person name="Fulton R."/>
            <person name="Garcia A.C."/>
            <person name="Gardiner A."/>
            <person name="Garfield D.A."/>
            <person name="Garvin B.E."/>
            <person name="Gibson G."/>
            <person name="Gilbert D."/>
            <person name="Gnerre S."/>
            <person name="Godfrey J."/>
            <person name="Good R."/>
            <person name="Gotea V."/>
            <person name="Gravely B."/>
            <person name="Greenberg A.J."/>
            <person name="Griffiths-Jones S."/>
            <person name="Gross S."/>
            <person name="Guigo R."/>
            <person name="Gustafson E.A."/>
            <person name="Haerty W."/>
            <person name="Hahn M.W."/>
            <person name="Halligan D.L."/>
            <person name="Halpern A.L."/>
            <person name="Halter G.M."/>
            <person name="Han M.V."/>
            <person name="Heger A."/>
            <person name="Hillier L."/>
            <person name="Hinrichs A.S."/>
            <person name="Holmes I."/>
            <person name="Hoskins R.A."/>
            <person name="Hubisz M.J."/>
            <person name="Hultmark D."/>
            <person name="Huntley M.A."/>
            <person name="Jaffe D.B."/>
            <person name="Jagadeeshan S."/>
            <person name="Jeck W.R."/>
            <person name="Johnson J."/>
            <person name="Jones C.D."/>
            <person name="Jordan W.C."/>
            <person name="Karpen G.H."/>
            <person name="Kataoka E."/>
            <person name="Keightley P.D."/>
            <person name="Kheradpour P."/>
            <person name="Kirkness E.F."/>
            <person name="Koerich L.B."/>
            <person name="Kristiansen K."/>
            <person name="Kudrna D."/>
            <person name="Kulathinal R.J."/>
            <person name="Kumar S."/>
            <person name="Kwok R."/>
            <person name="Lander E."/>
            <person name="Langley C.H."/>
            <person name="Lapoint R."/>
            <person name="Lazzaro B.P."/>
            <person name="Lee S.J."/>
            <person name="Levesque L."/>
            <person name="Li R."/>
            <person name="Lin C.F."/>
            <person name="Lin M.F."/>
            <person name="Lindblad-Toh K."/>
            <person name="Llopart A."/>
            <person name="Long M."/>
            <person name="Low L."/>
            <person name="Lozovsky E."/>
            <person name="Lu J."/>
            <person name="Luo M."/>
            <person name="Machado C.A."/>
            <person name="Makalowski W."/>
            <person name="Marzo M."/>
            <person name="Matsuda M."/>
            <person name="Matzkin L."/>
            <person name="McAllister B."/>
            <person name="McBride C.S."/>
            <person name="McKernan B."/>
            <person name="McKernan K."/>
            <person name="Mendez-Lago M."/>
            <person name="Minx P."/>
            <person name="Mollenhauer M.U."/>
            <person name="Montooth K."/>
            <person name="Mount S.M."/>
            <person name="Mu X."/>
            <person name="Myers E."/>
            <person name="Negre B."/>
            <person name="Newfeld S."/>
            <person name="Nielsen R."/>
            <person name="Noor M.A."/>
            <person name="O'Grady P."/>
            <person name="Pachter L."/>
            <person name="Papaceit M."/>
            <person name="Parisi M.J."/>
            <person name="Parisi M."/>
            <person name="Parts L."/>
            <person name="Pedersen J.S."/>
            <person name="Pesole G."/>
            <person name="Phillippy A.M."/>
            <person name="Ponting C.P."/>
            <person name="Pop M."/>
            <person name="Porcelli D."/>
            <person name="Powell J.R."/>
            <person name="Prohaska S."/>
            <person name="Pruitt K."/>
            <person name="Puig M."/>
            <person name="Quesneville H."/>
            <person name="Ram K.R."/>
            <person name="Rand D."/>
            <person name="Rasmussen M.D."/>
            <person name="Reed L.K."/>
            <person name="Reenan R."/>
            <person name="Reily A."/>
            <person name="Remington K.A."/>
            <person name="Rieger T.T."/>
            <person name="Ritchie M.G."/>
            <person name="Robin C."/>
            <person name="Rogers Y.H."/>
            <person name="Rohde C."/>
            <person name="Rozas J."/>
            <person name="Rubenfield M.J."/>
            <person name="Ruiz A."/>
            <person name="Russo S."/>
            <person name="Salzberg S.L."/>
            <person name="Sanchez-Gracia A."/>
            <person name="Saranga D.J."/>
            <person name="Sato H."/>
            <person name="Schaeffer S.W."/>
            <person name="Schatz M.C."/>
            <person name="Schlenke T."/>
            <person name="Schwartz R."/>
            <person name="Segarra C."/>
            <person name="Singh R.S."/>
            <person name="Sirot L."/>
            <person name="Sirota M."/>
            <person name="Sisneros N.B."/>
            <person name="Smith C.D."/>
            <person name="Smith T.F."/>
            <person name="Spieth J."/>
            <person name="Stage D.E."/>
            <person name="Stark A."/>
            <person name="Stephan W."/>
            <person name="Strausberg R.L."/>
            <person name="Strempel S."/>
            <person name="Sturgill D."/>
            <person name="Sutton G."/>
            <person name="Sutton G.G."/>
            <person name="Tao W."/>
            <person name="Teichmann S."/>
            <person name="Tobari Y.N."/>
            <person name="Tomimura Y."/>
            <person name="Tsolas J.M."/>
            <person name="Valente V.L."/>
            <person name="Venter E."/>
            <person name="Venter J.C."/>
            <person name="Vicario S."/>
            <person name="Vieira F.G."/>
            <person name="Vilella A.J."/>
            <person name="Villasante A."/>
            <person name="Walenz B."/>
            <person name="Wang J."/>
            <person name="Wasserman M."/>
            <person name="Watts T."/>
            <person name="Wilson D."/>
            <person name="Wilson R.K."/>
            <person name="Wing R.A."/>
            <person name="Wolfner M.F."/>
            <person name="Wong A."/>
            <person name="Wong G.K."/>
            <person name="Wu C.I."/>
            <person name="Wu G."/>
            <person name="Yamamoto D."/>
            <person name="Yang H.P."/>
            <person name="Yang S.P."/>
            <person name="Yorke J.A."/>
            <person name="Yoshida K."/>
            <person name="Zdobnov E."/>
            <person name="Zhang P."/>
            <person name="Zhang Y."/>
            <person name="Zimin A.V."/>
            <person name="Baldwin J."/>
            <person name="Abdouelleil A."/>
            <person name="Abdulkadir J."/>
            <person name="Abebe A."/>
            <person name="Abera B."/>
            <person name="Abreu J."/>
            <person name="Acer S.C."/>
            <person name="Aftuck L."/>
            <person name="Alexander A."/>
            <person name="An P."/>
            <person name="Anderson E."/>
            <person name="Anderson S."/>
            <person name="Arachi H."/>
            <person name="Azer M."/>
            <person name="Bachantsang P."/>
            <person name="Barry A."/>
            <person name="Bayul T."/>
            <person name="Berlin A."/>
            <person name="Bessette D."/>
            <person name="Bloom T."/>
            <person name="Blye J."/>
            <person name="Boguslavskiy L."/>
            <person name="Bonnet C."/>
            <person name="Boukhgalter B."/>
            <person name="Bourzgui I."/>
            <person name="Brown A."/>
            <person name="Cahill P."/>
            <person name="Channer S."/>
            <person name="Cheshatsang Y."/>
            <person name="Chuda L."/>
            <person name="Citroen M."/>
            <person name="Collymore A."/>
            <person name="Cooke P."/>
            <person name="Costello M."/>
            <person name="D'Aco K."/>
            <person name="Daza R."/>
            <person name="De Haan G."/>
            <person name="DeGray S."/>
            <person name="DeMaso C."/>
            <person name="Dhargay N."/>
            <person name="Dooley K."/>
            <person name="Dooley E."/>
            <person name="Doricent M."/>
            <person name="Dorje P."/>
            <person name="Dorjee K."/>
            <person name="Dupes A."/>
            <person name="Elong R."/>
            <person name="Falk J."/>
            <person name="Farina A."/>
            <person name="Faro S."/>
            <person name="Ferguson D."/>
            <person name="Fisher S."/>
            <person name="Foley C.D."/>
            <person name="Franke A."/>
            <person name="Friedrich D."/>
            <person name="Gadbois L."/>
            <person name="Gearin G."/>
            <person name="Gearin C.R."/>
            <person name="Giannoukos G."/>
            <person name="Goode T."/>
            <person name="Graham J."/>
            <person name="Grandbois E."/>
            <person name="Grewal S."/>
            <person name="Gyaltsen K."/>
            <person name="Hafez N."/>
            <person name="Hagos B."/>
            <person name="Hall J."/>
            <person name="Henson C."/>
            <person name="Hollinger A."/>
            <person name="Honan T."/>
            <person name="Huard M.D."/>
            <person name="Hughes L."/>
            <person name="Hurhula B."/>
            <person name="Husby M.E."/>
            <person name="Kamat A."/>
            <person name="Kanga B."/>
            <person name="Kashin S."/>
            <person name="Khazanovich D."/>
            <person name="Kisner P."/>
            <person name="Lance K."/>
            <person name="Lara M."/>
            <person name="Lee W."/>
            <person name="Lennon N."/>
            <person name="Letendre F."/>
            <person name="LeVine R."/>
            <person name="Lipovsky A."/>
            <person name="Liu X."/>
            <person name="Liu J."/>
            <person name="Liu S."/>
            <person name="Lokyitsang T."/>
            <person name="Lokyitsang Y."/>
            <person name="Lubonja R."/>
            <person name="Lui A."/>
            <person name="MacDonald P."/>
            <person name="Magnisalis V."/>
            <person name="Maru K."/>
            <person name="Matthews C."/>
            <person name="McCusker W."/>
            <person name="McDonough S."/>
            <person name="Mehta T."/>
            <person name="Meldrim J."/>
            <person name="Meneus L."/>
            <person name="Mihai O."/>
            <person name="Mihalev A."/>
            <person name="Mihova T."/>
            <person name="Mittelman R."/>
            <person name="Mlenga V."/>
            <person name="Montmayeur A."/>
            <person name="Mulrain L."/>
            <person name="Navidi A."/>
            <person name="Naylor J."/>
            <person name="Negash T."/>
            <person name="Nguyen T."/>
            <person name="Nguyen N."/>
            <person name="Nicol R."/>
            <person name="Norbu C."/>
            <person name="Norbu N."/>
            <person name="Novod N."/>
            <person name="O'Neill B."/>
            <person name="Osman S."/>
            <person name="Markiewicz E."/>
            <person name="Oyono O.L."/>
            <person name="Patti C."/>
            <person name="Phunkhang P."/>
            <person name="Pierre F."/>
            <person name="Priest M."/>
            <person name="Raghuraman S."/>
            <person name="Rege F."/>
            <person name="Reyes R."/>
            <person name="Rise C."/>
            <person name="Rogov P."/>
            <person name="Ross K."/>
            <person name="Ryan E."/>
            <person name="Settipalli S."/>
            <person name="Shea T."/>
            <person name="Sherpa N."/>
            <person name="Shi L."/>
            <person name="Shih D."/>
            <person name="Sparrow T."/>
            <person name="Spaulding J."/>
            <person name="Stalker J."/>
            <person name="Stange-Thomann N."/>
            <person name="Stavropoulos S."/>
            <person name="Stone C."/>
            <person name="Strader C."/>
            <person name="Tesfaye S."/>
            <person name="Thomson T."/>
            <person name="Thoulutsang Y."/>
            <person name="Thoulutsang D."/>
            <person name="Topham K."/>
            <person name="Topping I."/>
            <person name="Tsamla T."/>
            <person name="Vassiliev H."/>
            <person name="Vo A."/>
            <person name="Wangchuk T."/>
            <person name="Wangdi T."/>
            <person name="Weiand M."/>
            <person name="Wilkinson J."/>
            <person name="Wilson A."/>
            <person name="Yadav S."/>
            <person name="Young G."/>
            <person name="Yu Q."/>
            <person name="Zembek L."/>
            <person name="Zhong D."/>
            <person name="Zimmer A."/>
            <person name="Zwirko Z."/>
            <person name="Jaffe D.B."/>
            <person name="Alvarez P."/>
            <person name="Brockman W."/>
            <person name="Butler J."/>
            <person name="Chin C."/>
            <person name="Gnerre S."/>
            <person name="Grabherr M."/>
            <person name="Kleber M."/>
            <person name="Mauceli E."/>
            <person name="MacCallum I."/>
        </authorList>
    </citation>
    <scope>NUCLEOTIDE SEQUENCE [LARGE SCALE GENOMIC DNA]</scope>
    <source>
        <strain evidence="2">Tucson 15010-1051.87</strain>
    </source>
</reference>
<dbReference type="Proteomes" id="UP000008792">
    <property type="component" value="Unassembled WGS sequence"/>
</dbReference>
<proteinExistence type="predicted"/>